<dbReference type="AlphaFoldDB" id="A0A075I281"/>
<sequence length="109" mass="12359">MVDEEGIEQFQRWLQARLPMAEQIEDPAERNRTLQQIESAIQLAIQYGMLLSEVDEEVPSPFVERDSPVRVVEDASVTSKDAYDESLCRNCEAELSGDLDFCAACGEFR</sequence>
<name>A0A075I281_9EURY</name>
<accession>A0A075I281</accession>
<evidence type="ECO:0000313" key="1">
    <source>
        <dbReference type="EMBL" id="AIF20113.1"/>
    </source>
</evidence>
<organism evidence="1">
    <name type="scientific">uncultured marine group II/III euryarchaeote KM3_88_D11</name>
    <dbReference type="NCBI Taxonomy" id="1456535"/>
    <lineage>
        <taxon>Archaea</taxon>
        <taxon>Methanobacteriati</taxon>
        <taxon>Methanobacteriota</taxon>
        <taxon>environmental samples</taxon>
    </lineage>
</organism>
<reference evidence="1" key="1">
    <citation type="journal article" date="2014" name="Genome Biol. Evol.">
        <title>Pangenome evidence for extensive interdomain horizontal transfer affecting lineage core and shell genes in uncultured planktonic thaumarchaeota and euryarchaeota.</title>
        <authorList>
            <person name="Deschamps P."/>
            <person name="Zivanovic Y."/>
            <person name="Moreira D."/>
            <person name="Rodriguez-Valera F."/>
            <person name="Lopez-Garcia P."/>
        </authorList>
    </citation>
    <scope>NUCLEOTIDE SEQUENCE</scope>
</reference>
<proteinExistence type="predicted"/>
<protein>
    <submittedName>
        <fullName evidence="1">Uncharacterized protein</fullName>
    </submittedName>
</protein>
<dbReference type="EMBL" id="KF901155">
    <property type="protein sequence ID" value="AIF20113.1"/>
    <property type="molecule type" value="Genomic_DNA"/>
</dbReference>